<dbReference type="AlphaFoldDB" id="D3E417"/>
<dbReference type="PATRIC" id="fig|634498.28.peg.1432"/>
<keyword evidence="2" id="KW-1133">Transmembrane helix</keyword>
<keyword evidence="1" id="KW-0175">Coiled coil</keyword>
<keyword evidence="2" id="KW-0812">Transmembrane</keyword>
<dbReference type="RefSeq" id="WP_012956227.1">
    <property type="nucleotide sequence ID" value="NC_013790.1"/>
</dbReference>
<sequence length="279" mass="31724">MELTSYLSQIIISVIIFIILCLLANQVKKIIEKHYGIHLNPNDFLPIEEIKSLMQLYFLLIILLIYICIMNFFFNNFGISGELIFINSLIDIILSVFLVTIYYDGSTRGKIISIFLLPIVSISYILFGGSLIRYWDFIRIPILLYLVVIFYNKFIDYTERNNLGKTILILLSIIYTGILLTIVLEKQNPIDAVAMVTNAITSNGYAALGDSEGGVLTSVFLAWGGYIISGVATATLAADIIHRNSRKKFRNMETKIDNLENKIDNLERIIVESQKENEE</sequence>
<feature type="transmembrane region" description="Helical" evidence="2">
    <location>
        <begin position="6"/>
        <end position="24"/>
    </location>
</feature>
<evidence type="ECO:0000256" key="1">
    <source>
        <dbReference type="SAM" id="Coils"/>
    </source>
</evidence>
<feature type="coiled-coil region" evidence="1">
    <location>
        <begin position="242"/>
        <end position="279"/>
    </location>
</feature>
<feature type="transmembrane region" description="Helical" evidence="2">
    <location>
        <begin position="83"/>
        <end position="104"/>
    </location>
</feature>
<keyword evidence="4" id="KW-1185">Reference proteome</keyword>
<protein>
    <submittedName>
        <fullName evidence="3">Uncharacterized protein</fullName>
    </submittedName>
</protein>
<evidence type="ECO:0000313" key="3">
    <source>
        <dbReference type="EMBL" id="ADC47278.1"/>
    </source>
</evidence>
<dbReference type="EMBL" id="CP001719">
    <property type="protein sequence ID" value="ADC47278.1"/>
    <property type="molecule type" value="Genomic_DNA"/>
</dbReference>
<reference evidence="3 4" key="1">
    <citation type="journal article" date="2010" name="PLoS ONE">
        <title>The genome sequence of the rumen methanogen Methanobrevibacter ruminantium reveals new possibilities for controlling ruminant methane emissions.</title>
        <authorList>
            <person name="Leahy S.C."/>
            <person name="Kelly W.J."/>
            <person name="Altermann E."/>
            <person name="Ronimus R.S."/>
            <person name="Yeoman C.J."/>
            <person name="Pacheco D.M."/>
            <person name="Li D."/>
            <person name="Kong Z."/>
            <person name="McTavish S."/>
            <person name="Sang C."/>
            <person name="Lambie S.C."/>
            <person name="Janssen P.H."/>
            <person name="Dey D."/>
            <person name="Attwood G.T."/>
        </authorList>
    </citation>
    <scope>NUCLEOTIDE SEQUENCE [LARGE SCALE GENOMIC DNA]</scope>
    <source>
        <strain evidence="4">ATCC 35063 / DSM 1093 / JCM 13430 / OCM 146 / M1</strain>
    </source>
</reference>
<feature type="transmembrane region" description="Helical" evidence="2">
    <location>
        <begin position="167"/>
        <end position="184"/>
    </location>
</feature>
<keyword evidence="2" id="KW-0472">Membrane</keyword>
<organism evidence="3 4">
    <name type="scientific">Methanobrevibacter ruminantium (strain ATCC 35063 / DSM 1093 / JCM 13430 / OCM 146 / M1)</name>
    <name type="common">Methanobacterium ruminantium</name>
    <dbReference type="NCBI Taxonomy" id="634498"/>
    <lineage>
        <taxon>Archaea</taxon>
        <taxon>Methanobacteriati</taxon>
        <taxon>Methanobacteriota</taxon>
        <taxon>Methanomada group</taxon>
        <taxon>Methanobacteria</taxon>
        <taxon>Methanobacteriales</taxon>
        <taxon>Methanobacteriaceae</taxon>
        <taxon>Methanobrevibacter</taxon>
    </lineage>
</organism>
<proteinExistence type="predicted"/>
<dbReference type="OrthoDB" id="78298at2157"/>
<feature type="transmembrane region" description="Helical" evidence="2">
    <location>
        <begin position="111"/>
        <end position="132"/>
    </location>
</feature>
<feature type="transmembrane region" description="Helical" evidence="2">
    <location>
        <begin position="220"/>
        <end position="241"/>
    </location>
</feature>
<name>D3E417_METRM</name>
<evidence type="ECO:0000313" key="4">
    <source>
        <dbReference type="Proteomes" id="UP000008680"/>
    </source>
</evidence>
<dbReference type="Proteomes" id="UP000008680">
    <property type="component" value="Chromosome"/>
</dbReference>
<dbReference type="GeneID" id="8771080"/>
<dbReference type="eggNOG" id="arCOG01958">
    <property type="taxonomic scope" value="Archaea"/>
</dbReference>
<dbReference type="HOGENOM" id="CLU_1036704_0_0_2"/>
<feature type="transmembrane region" description="Helical" evidence="2">
    <location>
        <begin position="138"/>
        <end position="155"/>
    </location>
</feature>
<accession>D3E417</accession>
<gene>
    <name evidence="3" type="ordered locus">mru_1428</name>
</gene>
<feature type="transmembrane region" description="Helical" evidence="2">
    <location>
        <begin position="56"/>
        <end position="77"/>
    </location>
</feature>
<evidence type="ECO:0000256" key="2">
    <source>
        <dbReference type="SAM" id="Phobius"/>
    </source>
</evidence>
<dbReference type="KEGG" id="mru:mru_1428"/>